<comment type="catalytic activity">
    <reaction evidence="7">
        <text>(1S,2R)-1-C-(indol-3-yl)glycerol 3-phosphate + L-serine = D-glyceraldehyde 3-phosphate + L-tryptophan + H2O</text>
        <dbReference type="Rhea" id="RHEA:10532"/>
        <dbReference type="ChEBI" id="CHEBI:15377"/>
        <dbReference type="ChEBI" id="CHEBI:33384"/>
        <dbReference type="ChEBI" id="CHEBI:57912"/>
        <dbReference type="ChEBI" id="CHEBI:58866"/>
        <dbReference type="ChEBI" id="CHEBI:59776"/>
        <dbReference type="EC" id="4.2.1.20"/>
    </reaction>
</comment>
<protein>
    <recommendedName>
        <fullName evidence="2">tryptophan synthase</fullName>
        <ecNumber evidence="2">4.2.1.20</ecNumber>
    </recommendedName>
</protein>
<dbReference type="Pfam" id="PF00290">
    <property type="entry name" value="Trp_syntA"/>
    <property type="match status" value="1"/>
</dbReference>
<dbReference type="SUPFAM" id="SSF51366">
    <property type="entry name" value="Ribulose-phoshate binding barrel"/>
    <property type="match status" value="1"/>
</dbReference>
<evidence type="ECO:0000256" key="5">
    <source>
        <dbReference type="ARBA" id="ARBA00023141"/>
    </source>
</evidence>
<feature type="non-terminal residue" evidence="8">
    <location>
        <position position="48"/>
    </location>
</feature>
<name>A0A382N648_9ZZZZ</name>
<sequence length="48" mass="5225">VNRIQKIFHIKTNKIIPYITAGFPSMKDTHGLIIAAENAGAAMVELGM</sequence>
<evidence type="ECO:0000313" key="8">
    <source>
        <dbReference type="EMBL" id="SVC56546.1"/>
    </source>
</evidence>
<comment type="pathway">
    <text evidence="1">Amino-acid biosynthesis; L-tryptophan biosynthesis; L-tryptophan from chorismate: step 5/5.</text>
</comment>
<dbReference type="UniPathway" id="UPA00035">
    <property type="reaction ID" value="UER00044"/>
</dbReference>
<evidence type="ECO:0000256" key="2">
    <source>
        <dbReference type="ARBA" id="ARBA00012043"/>
    </source>
</evidence>
<dbReference type="InterPro" id="IPR011060">
    <property type="entry name" value="RibuloseP-bd_barrel"/>
</dbReference>
<dbReference type="EMBL" id="UINC01098204">
    <property type="protein sequence ID" value="SVC56546.1"/>
    <property type="molecule type" value="Genomic_DNA"/>
</dbReference>
<evidence type="ECO:0000256" key="1">
    <source>
        <dbReference type="ARBA" id="ARBA00004733"/>
    </source>
</evidence>
<keyword evidence="3" id="KW-0028">Amino-acid biosynthesis</keyword>
<dbReference type="InterPro" id="IPR002028">
    <property type="entry name" value="Trp_synthase_suA"/>
</dbReference>
<evidence type="ECO:0000256" key="6">
    <source>
        <dbReference type="ARBA" id="ARBA00023239"/>
    </source>
</evidence>
<dbReference type="Gene3D" id="3.20.20.70">
    <property type="entry name" value="Aldolase class I"/>
    <property type="match status" value="1"/>
</dbReference>
<dbReference type="EC" id="4.2.1.20" evidence="2"/>
<evidence type="ECO:0000256" key="7">
    <source>
        <dbReference type="ARBA" id="ARBA00049047"/>
    </source>
</evidence>
<keyword evidence="4" id="KW-0822">Tryptophan biosynthesis</keyword>
<feature type="non-terminal residue" evidence="8">
    <location>
        <position position="1"/>
    </location>
</feature>
<organism evidence="8">
    <name type="scientific">marine metagenome</name>
    <dbReference type="NCBI Taxonomy" id="408172"/>
    <lineage>
        <taxon>unclassified sequences</taxon>
        <taxon>metagenomes</taxon>
        <taxon>ecological metagenomes</taxon>
    </lineage>
</organism>
<reference evidence="8" key="1">
    <citation type="submission" date="2018-05" db="EMBL/GenBank/DDBJ databases">
        <authorList>
            <person name="Lanie J.A."/>
            <person name="Ng W.-L."/>
            <person name="Kazmierczak K.M."/>
            <person name="Andrzejewski T.M."/>
            <person name="Davidsen T.M."/>
            <person name="Wayne K.J."/>
            <person name="Tettelin H."/>
            <person name="Glass J.I."/>
            <person name="Rusch D."/>
            <person name="Podicherti R."/>
            <person name="Tsui H.-C.T."/>
            <person name="Winkler M.E."/>
        </authorList>
    </citation>
    <scope>NUCLEOTIDE SEQUENCE</scope>
</reference>
<dbReference type="InterPro" id="IPR013785">
    <property type="entry name" value="Aldolase_TIM"/>
</dbReference>
<evidence type="ECO:0000256" key="3">
    <source>
        <dbReference type="ARBA" id="ARBA00022605"/>
    </source>
</evidence>
<proteinExistence type="predicted"/>
<evidence type="ECO:0000256" key="4">
    <source>
        <dbReference type="ARBA" id="ARBA00022822"/>
    </source>
</evidence>
<keyword evidence="6" id="KW-0456">Lyase</keyword>
<keyword evidence="5" id="KW-0057">Aromatic amino acid biosynthesis</keyword>
<dbReference type="GO" id="GO:0004834">
    <property type="term" value="F:tryptophan synthase activity"/>
    <property type="evidence" value="ECO:0007669"/>
    <property type="project" value="UniProtKB-EC"/>
</dbReference>
<gene>
    <name evidence="8" type="ORF">METZ01_LOCUS309400</name>
</gene>
<accession>A0A382N648</accession>
<dbReference type="AlphaFoldDB" id="A0A382N648"/>